<name>A0A433UC39_ELYCH</name>
<dbReference type="AlphaFoldDB" id="A0A433UC39"/>
<reference evidence="1 2" key="1">
    <citation type="submission" date="2019-01" db="EMBL/GenBank/DDBJ databases">
        <title>A draft genome assembly of the solar-powered sea slug Elysia chlorotica.</title>
        <authorList>
            <person name="Cai H."/>
            <person name="Li Q."/>
            <person name="Fang X."/>
            <person name="Li J."/>
            <person name="Curtis N.E."/>
            <person name="Altenburger A."/>
            <person name="Shibata T."/>
            <person name="Feng M."/>
            <person name="Maeda T."/>
            <person name="Schwartz J.A."/>
            <person name="Shigenobu S."/>
            <person name="Lundholm N."/>
            <person name="Nishiyama T."/>
            <person name="Yang H."/>
            <person name="Hasebe M."/>
            <person name="Li S."/>
            <person name="Pierce S.K."/>
            <person name="Wang J."/>
        </authorList>
    </citation>
    <scope>NUCLEOTIDE SEQUENCE [LARGE SCALE GENOMIC DNA]</scope>
    <source>
        <strain evidence="1">EC2010</strain>
        <tissue evidence="1">Whole organism of an adult</tissue>
    </source>
</reference>
<organism evidence="1 2">
    <name type="scientific">Elysia chlorotica</name>
    <name type="common">Eastern emerald elysia</name>
    <name type="synonym">Sea slug</name>
    <dbReference type="NCBI Taxonomy" id="188477"/>
    <lineage>
        <taxon>Eukaryota</taxon>
        <taxon>Metazoa</taxon>
        <taxon>Spiralia</taxon>
        <taxon>Lophotrochozoa</taxon>
        <taxon>Mollusca</taxon>
        <taxon>Gastropoda</taxon>
        <taxon>Heterobranchia</taxon>
        <taxon>Euthyneura</taxon>
        <taxon>Panpulmonata</taxon>
        <taxon>Sacoglossa</taxon>
        <taxon>Placobranchoidea</taxon>
        <taxon>Plakobranchidae</taxon>
        <taxon>Elysia</taxon>
    </lineage>
</organism>
<dbReference type="Proteomes" id="UP000271974">
    <property type="component" value="Unassembled WGS sequence"/>
</dbReference>
<keyword evidence="2" id="KW-1185">Reference proteome</keyword>
<proteinExistence type="predicted"/>
<evidence type="ECO:0000313" key="2">
    <source>
        <dbReference type="Proteomes" id="UP000271974"/>
    </source>
</evidence>
<protein>
    <submittedName>
        <fullName evidence="1">Uncharacterized protein</fullName>
    </submittedName>
</protein>
<evidence type="ECO:0000313" key="1">
    <source>
        <dbReference type="EMBL" id="RUS91421.1"/>
    </source>
</evidence>
<comment type="caution">
    <text evidence="1">The sequence shown here is derived from an EMBL/GenBank/DDBJ whole genome shotgun (WGS) entry which is preliminary data.</text>
</comment>
<gene>
    <name evidence="1" type="ORF">EGW08_000851</name>
</gene>
<dbReference type="EMBL" id="RQTK01000012">
    <property type="protein sequence ID" value="RUS91421.1"/>
    <property type="molecule type" value="Genomic_DNA"/>
</dbReference>
<sequence>MRSDARKEFSWGDQGPVKALINGSKLARELGGHYCILLYSIVTVPACSTLAVCLKAQARVSEWARCGVDINLPVLWVSSTESGFKPVMYDSRRPQVKCRDLAQVGRYQSRLLCRLSVAGVSLSQSQGRETESARAATNDLCYAASLHASPVEQMKQFGGGLEWPCHDFRRGRAESGGGAGQSRHRQAHWAGLDSPCESGSYGTERETDGVLGRLHVQGFCTSVLSESSVLHFEAELADKFYIN</sequence>
<accession>A0A433UC39</accession>